<evidence type="ECO:0000313" key="13">
    <source>
        <dbReference type="EMBL" id="GAA3912434.1"/>
    </source>
</evidence>
<keyword evidence="6 8" id="KW-0807">Transducer</keyword>
<feature type="domain" description="HAMP" evidence="12">
    <location>
        <begin position="212"/>
        <end position="264"/>
    </location>
</feature>
<comment type="subcellular location">
    <subcellularLocation>
        <location evidence="1">Cell inner membrane</location>
        <topology evidence="1">Multi-pass membrane protein</topology>
    </subcellularLocation>
</comment>
<feature type="domain" description="T-SNARE coiled-coil homology" evidence="11">
    <location>
        <begin position="456"/>
        <end position="505"/>
    </location>
</feature>
<protein>
    <submittedName>
        <fullName evidence="13">Methyl-accepting chemotaxis protein</fullName>
    </submittedName>
</protein>
<evidence type="ECO:0000256" key="4">
    <source>
        <dbReference type="ARBA" id="ARBA00022989"/>
    </source>
</evidence>
<keyword evidence="14" id="KW-1185">Reference proteome</keyword>
<dbReference type="Gene3D" id="1.10.287.950">
    <property type="entry name" value="Methyl-accepting chemotaxis protein"/>
    <property type="match status" value="1"/>
</dbReference>
<sequence>MSILSTSLSARLIAVTLFGTLVSVVVALWGMGNINSSVDGYRHLVSVEIESERTIAAMNYAFKVQVQEWKNVLLRGDDPKQLEKYWGKFQKKRAEIDKLAKHLKSILENDEASKLVSQFISAYAEAMPKYESGYRAFQDAGYDHKAGDKAVKGIDRAPAQLLNQAQEIISQVAADESALMDTNASSAFVLSITVLIISSLVVLVILFYGFYKGLIRPTKSLESFFSELADGNLAVSSDIRSQDEIGRLAASARSLQSYLIEVSNGLNNAVKSVEQAFTEIKTTSSQVSEAAQEQSSRAETVAAAVHEMSTAAQEISSNATNAAEAVDETRNISASGTKIMQSTVGGINQLAEEIGNAADVVQKLEEESQNIGTVLSVIQGIAEQTNLLALNAAIEAARAGEQGRGFAVVADEVRTLAQRTQDSTTEIQDIIDNIQKGAQAAVTAMSNGSERTATSVSQVNEAGTALENINQQVMRIHDMNMQIAAASEEQTQVIDEISTNVRSISDLSVKTAEYATHGEDSLSCLDEVKEEQIKLASRLRT</sequence>
<accession>A0ABP7M2E5</accession>
<comment type="caution">
    <text evidence="13">The sequence shown here is derived from an EMBL/GenBank/DDBJ whole genome shotgun (WGS) entry which is preliminary data.</text>
</comment>
<evidence type="ECO:0000259" key="10">
    <source>
        <dbReference type="PROSITE" id="PS50111"/>
    </source>
</evidence>
<comment type="similarity">
    <text evidence="7">Belongs to the methyl-accepting chemotaxis (MCP) protein family.</text>
</comment>
<keyword evidence="3 9" id="KW-0812">Transmembrane</keyword>
<dbReference type="Pfam" id="PF00015">
    <property type="entry name" value="MCPsignal"/>
    <property type="match status" value="1"/>
</dbReference>
<evidence type="ECO:0000256" key="3">
    <source>
        <dbReference type="ARBA" id="ARBA00022692"/>
    </source>
</evidence>
<feature type="transmembrane region" description="Helical" evidence="9">
    <location>
        <begin position="12"/>
        <end position="32"/>
    </location>
</feature>
<dbReference type="Pfam" id="PF00672">
    <property type="entry name" value="HAMP"/>
    <property type="match status" value="1"/>
</dbReference>
<evidence type="ECO:0000313" key="14">
    <source>
        <dbReference type="Proteomes" id="UP001501565"/>
    </source>
</evidence>
<evidence type="ECO:0000256" key="8">
    <source>
        <dbReference type="PROSITE-ProRule" id="PRU00284"/>
    </source>
</evidence>
<dbReference type="PANTHER" id="PTHR32089:SF119">
    <property type="entry name" value="METHYL-ACCEPTING CHEMOTAXIS PROTEIN CTPL"/>
    <property type="match status" value="1"/>
</dbReference>
<dbReference type="PROSITE" id="PS50192">
    <property type="entry name" value="T_SNARE"/>
    <property type="match status" value="1"/>
</dbReference>
<evidence type="ECO:0000256" key="9">
    <source>
        <dbReference type="SAM" id="Phobius"/>
    </source>
</evidence>
<keyword evidence="2" id="KW-0997">Cell inner membrane</keyword>
<dbReference type="CDD" id="cd11386">
    <property type="entry name" value="MCP_signal"/>
    <property type="match status" value="1"/>
</dbReference>
<proteinExistence type="inferred from homology"/>
<keyword evidence="5 9" id="KW-0472">Membrane</keyword>
<evidence type="ECO:0000259" key="11">
    <source>
        <dbReference type="PROSITE" id="PS50192"/>
    </source>
</evidence>
<evidence type="ECO:0000259" key="12">
    <source>
        <dbReference type="PROSITE" id="PS50885"/>
    </source>
</evidence>
<dbReference type="Proteomes" id="UP001501565">
    <property type="component" value="Unassembled WGS sequence"/>
</dbReference>
<dbReference type="PANTHER" id="PTHR32089">
    <property type="entry name" value="METHYL-ACCEPTING CHEMOTAXIS PROTEIN MCPB"/>
    <property type="match status" value="1"/>
</dbReference>
<reference evidence="14" key="1">
    <citation type="journal article" date="2019" name="Int. J. Syst. Evol. Microbiol.">
        <title>The Global Catalogue of Microorganisms (GCM) 10K type strain sequencing project: providing services to taxonomists for standard genome sequencing and annotation.</title>
        <authorList>
            <consortium name="The Broad Institute Genomics Platform"/>
            <consortium name="The Broad Institute Genome Sequencing Center for Infectious Disease"/>
            <person name="Wu L."/>
            <person name="Ma J."/>
        </authorList>
    </citation>
    <scope>NUCLEOTIDE SEQUENCE [LARGE SCALE GENOMIC DNA]</scope>
    <source>
        <strain evidence="14">JCM 17551</strain>
    </source>
</reference>
<keyword evidence="4 9" id="KW-1133">Transmembrane helix</keyword>
<feature type="domain" description="Methyl-accepting transducer" evidence="10">
    <location>
        <begin position="269"/>
        <end position="505"/>
    </location>
</feature>
<name>A0ABP7M2E5_9GAMM</name>
<dbReference type="InterPro" id="IPR000727">
    <property type="entry name" value="T_SNARE_dom"/>
</dbReference>
<dbReference type="SUPFAM" id="SSF58104">
    <property type="entry name" value="Methyl-accepting chemotaxis protein (MCP) signaling domain"/>
    <property type="match status" value="1"/>
</dbReference>
<dbReference type="InterPro" id="IPR003660">
    <property type="entry name" value="HAMP_dom"/>
</dbReference>
<dbReference type="PROSITE" id="PS50885">
    <property type="entry name" value="HAMP"/>
    <property type="match status" value="1"/>
</dbReference>
<evidence type="ECO:0000256" key="6">
    <source>
        <dbReference type="ARBA" id="ARBA00023224"/>
    </source>
</evidence>
<dbReference type="EMBL" id="BAABBN010000004">
    <property type="protein sequence ID" value="GAA3912434.1"/>
    <property type="molecule type" value="Genomic_DNA"/>
</dbReference>
<organism evidence="13 14">
    <name type="scientific">Litoribacillus peritrichatus</name>
    <dbReference type="NCBI Taxonomy" id="718191"/>
    <lineage>
        <taxon>Bacteria</taxon>
        <taxon>Pseudomonadati</taxon>
        <taxon>Pseudomonadota</taxon>
        <taxon>Gammaproteobacteria</taxon>
        <taxon>Oceanospirillales</taxon>
        <taxon>Oceanospirillaceae</taxon>
        <taxon>Litoribacillus</taxon>
    </lineage>
</organism>
<dbReference type="SMART" id="SM00283">
    <property type="entry name" value="MA"/>
    <property type="match status" value="1"/>
</dbReference>
<feature type="transmembrane region" description="Helical" evidence="9">
    <location>
        <begin position="187"/>
        <end position="211"/>
    </location>
</feature>
<dbReference type="InterPro" id="IPR004089">
    <property type="entry name" value="MCPsignal_dom"/>
</dbReference>
<evidence type="ECO:0000256" key="2">
    <source>
        <dbReference type="ARBA" id="ARBA00022519"/>
    </source>
</evidence>
<evidence type="ECO:0000256" key="5">
    <source>
        <dbReference type="ARBA" id="ARBA00023136"/>
    </source>
</evidence>
<gene>
    <name evidence="13" type="ORF">GCM10022277_03960</name>
</gene>
<evidence type="ECO:0000256" key="1">
    <source>
        <dbReference type="ARBA" id="ARBA00004429"/>
    </source>
</evidence>
<evidence type="ECO:0000256" key="7">
    <source>
        <dbReference type="ARBA" id="ARBA00029447"/>
    </source>
</evidence>
<keyword evidence="2" id="KW-1003">Cell membrane</keyword>
<dbReference type="PROSITE" id="PS50111">
    <property type="entry name" value="CHEMOTAXIS_TRANSDUC_2"/>
    <property type="match status" value="1"/>
</dbReference>
<dbReference type="RefSeq" id="WP_344794944.1">
    <property type="nucleotide sequence ID" value="NZ_BAABBN010000004.1"/>
</dbReference>
<dbReference type="CDD" id="cd06225">
    <property type="entry name" value="HAMP"/>
    <property type="match status" value="1"/>
</dbReference>